<dbReference type="Pfam" id="PF13031">
    <property type="entry name" value="DUF3892"/>
    <property type="match status" value="1"/>
</dbReference>
<reference evidence="1" key="1">
    <citation type="submission" date="2021-07" db="EMBL/GenBank/DDBJ databases">
        <title>Characterization of violacein-producing bacteria and related species.</title>
        <authorList>
            <person name="Wilson H.S."/>
            <person name="De Leon M.E."/>
        </authorList>
    </citation>
    <scope>NUCLEOTIDE SEQUENCE</scope>
    <source>
        <strain evidence="1">HSC-15S17</strain>
    </source>
</reference>
<accession>A0AA41HDZ0</accession>
<evidence type="ECO:0000313" key="2">
    <source>
        <dbReference type="Proteomes" id="UP001155901"/>
    </source>
</evidence>
<comment type="caution">
    <text evidence="1">The sequence shown here is derived from an EMBL/GenBank/DDBJ whole genome shotgun (WGS) entry which is preliminary data.</text>
</comment>
<protein>
    <submittedName>
        <fullName evidence="1">DUF3892 domain-containing protein</fullName>
    </submittedName>
</protein>
<gene>
    <name evidence="1" type="ORF">KVP70_28680</name>
</gene>
<dbReference type="AlphaFoldDB" id="A0AA41HDZ0"/>
<dbReference type="EMBL" id="JAHTGR010000022">
    <property type="protein sequence ID" value="MBV6324901.1"/>
    <property type="molecule type" value="Genomic_DNA"/>
</dbReference>
<dbReference type="RefSeq" id="WP_217945803.1">
    <property type="nucleotide sequence ID" value="NZ_JAHTGR010000022.1"/>
</dbReference>
<dbReference type="InterPro" id="IPR024997">
    <property type="entry name" value="DUF3892"/>
</dbReference>
<name>A0AA41HDZ0_9BURK</name>
<sequence length="121" mass="13359">MLLAPEIKLTGVRMSAAQGVSIFTLLTVTTQHIEAVTSGLRSWTVAEVVGLVDGGYRFYVEDRLGVRAYVEVVRPLWHLPYIRTHRDDTTSDNLLSLPGGPFYTGAQPRGLLDPYRTLLGS</sequence>
<dbReference type="Proteomes" id="UP001155901">
    <property type="component" value="Unassembled WGS sequence"/>
</dbReference>
<evidence type="ECO:0000313" key="1">
    <source>
        <dbReference type="EMBL" id="MBV6324901.1"/>
    </source>
</evidence>
<proteinExistence type="predicted"/>
<organism evidence="1 2">
    <name type="scientific">Duganella violaceipulchra</name>
    <dbReference type="NCBI Taxonomy" id="2849652"/>
    <lineage>
        <taxon>Bacteria</taxon>
        <taxon>Pseudomonadati</taxon>
        <taxon>Pseudomonadota</taxon>
        <taxon>Betaproteobacteria</taxon>
        <taxon>Burkholderiales</taxon>
        <taxon>Oxalobacteraceae</taxon>
        <taxon>Telluria group</taxon>
        <taxon>Duganella</taxon>
    </lineage>
</organism>